<evidence type="ECO:0000256" key="5">
    <source>
        <dbReference type="ARBA" id="ARBA00022747"/>
    </source>
</evidence>
<keyword evidence="5" id="KW-0680">Restriction system</keyword>
<dbReference type="InterPro" id="IPR025931">
    <property type="entry name" value="TaqI_C"/>
</dbReference>
<comment type="catalytic activity">
    <reaction evidence="7">
        <text>a 2'-deoxyadenosine in DNA + S-adenosyl-L-methionine = an N(6)-methyl-2'-deoxyadenosine in DNA + S-adenosyl-L-homocysteine + H(+)</text>
        <dbReference type="Rhea" id="RHEA:15197"/>
        <dbReference type="Rhea" id="RHEA-COMP:12418"/>
        <dbReference type="Rhea" id="RHEA-COMP:12419"/>
        <dbReference type="ChEBI" id="CHEBI:15378"/>
        <dbReference type="ChEBI" id="CHEBI:57856"/>
        <dbReference type="ChEBI" id="CHEBI:59789"/>
        <dbReference type="ChEBI" id="CHEBI:90615"/>
        <dbReference type="ChEBI" id="CHEBI:90616"/>
        <dbReference type="EC" id="2.1.1.72"/>
    </reaction>
</comment>
<evidence type="ECO:0000313" key="11">
    <source>
        <dbReference type="Proteomes" id="UP000598820"/>
    </source>
</evidence>
<dbReference type="InterPro" id="IPR050953">
    <property type="entry name" value="N4_N6_ade-DNA_methylase"/>
</dbReference>
<keyword evidence="2 10" id="KW-0489">Methyltransferase</keyword>
<evidence type="ECO:0000256" key="2">
    <source>
        <dbReference type="ARBA" id="ARBA00022603"/>
    </source>
</evidence>
<dbReference type="InterPro" id="IPR002052">
    <property type="entry name" value="DNA_methylase_N6_adenine_CS"/>
</dbReference>
<evidence type="ECO:0000256" key="7">
    <source>
        <dbReference type="ARBA" id="ARBA00047942"/>
    </source>
</evidence>
<gene>
    <name evidence="10" type="ORF">IC229_32085</name>
</gene>
<evidence type="ECO:0000256" key="6">
    <source>
        <dbReference type="ARBA" id="ARBA00023125"/>
    </source>
</evidence>
<dbReference type="Gene3D" id="3.40.50.150">
    <property type="entry name" value="Vaccinia Virus protein VP39"/>
    <property type="match status" value="1"/>
</dbReference>
<dbReference type="AlphaFoldDB" id="A0A927AVR5"/>
<dbReference type="GO" id="GO:0003677">
    <property type="term" value="F:DNA binding"/>
    <property type="evidence" value="ECO:0007669"/>
    <property type="project" value="UniProtKB-KW"/>
</dbReference>
<keyword evidence="3" id="KW-0808">Transferase</keyword>
<dbReference type="Proteomes" id="UP000598820">
    <property type="component" value="Unassembled WGS sequence"/>
</dbReference>
<dbReference type="GO" id="GO:0009307">
    <property type="term" value="P:DNA restriction-modification system"/>
    <property type="evidence" value="ECO:0007669"/>
    <property type="project" value="UniProtKB-KW"/>
</dbReference>
<dbReference type="Pfam" id="PF07669">
    <property type="entry name" value="Eco57I"/>
    <property type="match status" value="1"/>
</dbReference>
<dbReference type="PROSITE" id="PS00092">
    <property type="entry name" value="N6_MTASE"/>
    <property type="match status" value="1"/>
</dbReference>
<name>A0A927AVR5_9BACT</name>
<proteinExistence type="predicted"/>
<dbReference type="InterPro" id="IPR029063">
    <property type="entry name" value="SAM-dependent_MTases_sf"/>
</dbReference>
<dbReference type="EC" id="2.1.1.72" evidence="1"/>
<evidence type="ECO:0000256" key="1">
    <source>
        <dbReference type="ARBA" id="ARBA00011900"/>
    </source>
</evidence>
<keyword evidence="11" id="KW-1185">Reference proteome</keyword>
<comment type="caution">
    <text evidence="10">The sequence shown here is derived from an EMBL/GenBank/DDBJ whole genome shotgun (WGS) entry which is preliminary data.</text>
</comment>
<keyword evidence="6" id="KW-0238">DNA-binding</keyword>
<organism evidence="10 11">
    <name type="scientific">Spirosoma profusum</name>
    <dbReference type="NCBI Taxonomy" id="2771354"/>
    <lineage>
        <taxon>Bacteria</taxon>
        <taxon>Pseudomonadati</taxon>
        <taxon>Bacteroidota</taxon>
        <taxon>Cytophagia</taxon>
        <taxon>Cytophagales</taxon>
        <taxon>Cytophagaceae</taxon>
        <taxon>Spirosoma</taxon>
    </lineage>
</organism>
<evidence type="ECO:0000259" key="8">
    <source>
        <dbReference type="Pfam" id="PF07669"/>
    </source>
</evidence>
<protein>
    <recommendedName>
        <fullName evidence="1">site-specific DNA-methyltransferase (adenine-specific)</fullName>
        <ecNumber evidence="1">2.1.1.72</ecNumber>
    </recommendedName>
</protein>
<dbReference type="SUPFAM" id="SSF53335">
    <property type="entry name" value="S-adenosyl-L-methionine-dependent methyltransferases"/>
    <property type="match status" value="1"/>
</dbReference>
<dbReference type="GO" id="GO:0032259">
    <property type="term" value="P:methylation"/>
    <property type="evidence" value="ECO:0007669"/>
    <property type="project" value="UniProtKB-KW"/>
</dbReference>
<dbReference type="InterPro" id="IPR011639">
    <property type="entry name" value="MethylTrfase_TaqI-like_dom"/>
</dbReference>
<sequence length="1125" mass="127782">MPGKLQLQTVLNLPYDRVTFVREVLSSIFDGRLTAYSPAVAQSNFTATEQKLLQSVEHYADLTLDDGSNLRCFEIRLQPQVRIEQSRVGIQQYVRKLLTAGQAVLVNFIATLANGQPDPAQPWRLTLVAKDTALIDGEIKDRPTHAKRYTYLLGPGQACRTAAERLVKLYEQSTLDFAALVQTFEVEALSKTFFKEYKRHYEAVNTYLNGSAFRASVFNGDEKAIRDWSKKLLGRVVFLYFVQKKGWLGASSTAYQDGNTRYAVNFLTDLFHQAGANDAFYPTWLSTLFFETLNYPRPNDDFTMPDGSQVKVPFLNGGLFDRDAPDHKDPIPLPARLFHNEQNPDDPALRGFLDFLNSYNFTVHEDSPDDHYVAVDPEMLGNIFENLLEDNKDKGAFYTPKAIVHYMCQESLIEYLNTALNLSKHRADLADFVGTKLPNTFVLANATAINNLLDSVKICDPAIGSGAFPMGLLQEIYQCKLALPGNTNHAEIKLNTIQNSIYGVDIERGAVDIARLRFWLSLVVDEERPRSLPNLDYKIVVGNSLVSKLDNEVLTLDWTLRGNIGAEQEIVTLTKRLGQKQRAFFTASGDKATAQRDIRDLKIDLLLAQINLDRAKLLAKMPAASLFGVSAKEQKLHMALQEQLQAVDATIRKLKTLRQDPTQTLPYFDWRLDFPEVLNPHVTENVGFDIVVGNPPYVQIQKLDESTKAALENQKYETYIRMGDLYQLFYELGLNVLVPGGHLCFITSNKWMKAGYGQTLRKYLADKHNPLQLLDFGGVQVFDATVDTNILLVEKASYSGKTQSVVFSRELKKMGNISDFVRQYSQAIPLINPEAGWVILSPAETRIRQKIEEAGVPLKEWDVNIYRGVLTGYNDAFIIDGVTKDELIRQDPKSAEIIRPILKGADIKKFKYHHNDNWFINSHNGVKGIALQRINVIHDYPAVYNHLAKYKNSLEIRLDKGDHWTNLRNCAYIEEFEKPKVIWQELSRSGSAFCYVEKPLYFVNTAFMLSGLGEIELKYLTGVLNHKISLFYLEQVYAKLDDTGWRWFKMAVEKIPVPKISIFDMLAISKLVDQIQNLTLISTDCSKEIKELDRLIFELYHFTDEEVEVLESKIESYFSSARGLK</sequence>
<keyword evidence="4" id="KW-0949">S-adenosyl-L-methionine</keyword>
<dbReference type="PANTHER" id="PTHR33841">
    <property type="entry name" value="DNA METHYLTRANSFERASE YEEA-RELATED"/>
    <property type="match status" value="1"/>
</dbReference>
<feature type="domain" description="TaqI-like C-terminal specificity" evidence="9">
    <location>
        <begin position="900"/>
        <end position="1057"/>
    </location>
</feature>
<feature type="domain" description="Type II methyltransferase M.TaqI-like" evidence="8">
    <location>
        <begin position="499"/>
        <end position="782"/>
    </location>
</feature>
<reference evidence="10" key="1">
    <citation type="submission" date="2020-09" db="EMBL/GenBank/DDBJ databases">
        <authorList>
            <person name="Kim M.K."/>
        </authorList>
    </citation>
    <scope>NUCLEOTIDE SEQUENCE</scope>
    <source>
        <strain evidence="10">BT702</strain>
    </source>
</reference>
<evidence type="ECO:0000313" key="10">
    <source>
        <dbReference type="EMBL" id="MBD2705302.1"/>
    </source>
</evidence>
<evidence type="ECO:0000256" key="4">
    <source>
        <dbReference type="ARBA" id="ARBA00022691"/>
    </source>
</evidence>
<dbReference type="RefSeq" id="WP_190892590.1">
    <property type="nucleotide sequence ID" value="NZ_JACWZY010000051.1"/>
</dbReference>
<dbReference type="GO" id="GO:0009007">
    <property type="term" value="F:site-specific DNA-methyltransferase (adenine-specific) activity"/>
    <property type="evidence" value="ECO:0007669"/>
    <property type="project" value="UniProtKB-EC"/>
</dbReference>
<dbReference type="PANTHER" id="PTHR33841:SF1">
    <property type="entry name" value="DNA METHYLTRANSFERASE A"/>
    <property type="match status" value="1"/>
</dbReference>
<dbReference type="PRINTS" id="PR00507">
    <property type="entry name" value="N12N6MTFRASE"/>
</dbReference>
<dbReference type="EMBL" id="JACWZY010000051">
    <property type="protein sequence ID" value="MBD2705302.1"/>
    <property type="molecule type" value="Genomic_DNA"/>
</dbReference>
<evidence type="ECO:0000256" key="3">
    <source>
        <dbReference type="ARBA" id="ARBA00022679"/>
    </source>
</evidence>
<accession>A0A927AVR5</accession>
<dbReference type="Pfam" id="PF12950">
    <property type="entry name" value="TaqI_C"/>
    <property type="match status" value="1"/>
</dbReference>
<evidence type="ECO:0000259" key="9">
    <source>
        <dbReference type="Pfam" id="PF12950"/>
    </source>
</evidence>